<sequence length="121" mass="13553">MQLSSYNNKSLSNETTLSIITSWIIGEKNRFEATLGFSIKLRSKNWFHVSGTNTSNNQSTVRPAASRDYAVEAGGFSAMENLMDAIVYLTLNVIHQINIDIGQNVNLSRYNLRNSVNLKHS</sequence>
<dbReference type="AlphaFoldDB" id="A0A915L1U9"/>
<accession>A0A915L1U9</accession>
<dbReference type="WBParaSite" id="nRc.2.0.1.t44696-RA">
    <property type="protein sequence ID" value="nRc.2.0.1.t44696-RA"/>
    <property type="gene ID" value="nRc.2.0.1.g44696"/>
</dbReference>
<organism evidence="1 2">
    <name type="scientific">Romanomermis culicivorax</name>
    <name type="common">Nematode worm</name>
    <dbReference type="NCBI Taxonomy" id="13658"/>
    <lineage>
        <taxon>Eukaryota</taxon>
        <taxon>Metazoa</taxon>
        <taxon>Ecdysozoa</taxon>
        <taxon>Nematoda</taxon>
        <taxon>Enoplea</taxon>
        <taxon>Dorylaimia</taxon>
        <taxon>Mermithida</taxon>
        <taxon>Mermithoidea</taxon>
        <taxon>Mermithidae</taxon>
        <taxon>Romanomermis</taxon>
    </lineage>
</organism>
<reference evidence="2" key="1">
    <citation type="submission" date="2022-11" db="UniProtKB">
        <authorList>
            <consortium name="WormBaseParasite"/>
        </authorList>
    </citation>
    <scope>IDENTIFICATION</scope>
</reference>
<name>A0A915L1U9_ROMCU</name>
<keyword evidence="1" id="KW-1185">Reference proteome</keyword>
<proteinExistence type="predicted"/>
<evidence type="ECO:0000313" key="2">
    <source>
        <dbReference type="WBParaSite" id="nRc.2.0.1.t44696-RA"/>
    </source>
</evidence>
<evidence type="ECO:0000313" key="1">
    <source>
        <dbReference type="Proteomes" id="UP000887565"/>
    </source>
</evidence>
<protein>
    <submittedName>
        <fullName evidence="2">Uncharacterized protein</fullName>
    </submittedName>
</protein>
<dbReference type="Proteomes" id="UP000887565">
    <property type="component" value="Unplaced"/>
</dbReference>